<feature type="compositionally biased region" description="Pro residues" evidence="1">
    <location>
        <begin position="193"/>
        <end position="203"/>
    </location>
</feature>
<gene>
    <name evidence="2" type="ORF">BDQ12DRAFT_676742</name>
</gene>
<dbReference type="STRING" id="68775.A0A5C3MDA9"/>
<feature type="compositionally biased region" description="Basic and acidic residues" evidence="1">
    <location>
        <begin position="10"/>
        <end position="30"/>
    </location>
</feature>
<protein>
    <submittedName>
        <fullName evidence="2">Uncharacterized protein</fullName>
    </submittedName>
</protein>
<dbReference type="OrthoDB" id="3269397at2759"/>
<accession>A0A5C3MDA9</accession>
<feature type="compositionally biased region" description="Basic residues" evidence="1">
    <location>
        <begin position="166"/>
        <end position="176"/>
    </location>
</feature>
<evidence type="ECO:0000313" key="3">
    <source>
        <dbReference type="Proteomes" id="UP000308652"/>
    </source>
</evidence>
<feature type="compositionally biased region" description="Basic and acidic residues" evidence="1">
    <location>
        <begin position="155"/>
        <end position="165"/>
    </location>
</feature>
<feature type="compositionally biased region" description="Low complexity" evidence="1">
    <location>
        <begin position="211"/>
        <end position="222"/>
    </location>
</feature>
<evidence type="ECO:0000313" key="2">
    <source>
        <dbReference type="EMBL" id="TFK42743.1"/>
    </source>
</evidence>
<organism evidence="2 3">
    <name type="scientific">Crucibulum laeve</name>
    <dbReference type="NCBI Taxonomy" id="68775"/>
    <lineage>
        <taxon>Eukaryota</taxon>
        <taxon>Fungi</taxon>
        <taxon>Dikarya</taxon>
        <taxon>Basidiomycota</taxon>
        <taxon>Agaricomycotina</taxon>
        <taxon>Agaricomycetes</taxon>
        <taxon>Agaricomycetidae</taxon>
        <taxon>Agaricales</taxon>
        <taxon>Agaricineae</taxon>
        <taxon>Nidulariaceae</taxon>
        <taxon>Crucibulum</taxon>
    </lineage>
</organism>
<name>A0A5C3MDA9_9AGAR</name>
<feature type="compositionally biased region" description="Basic and acidic residues" evidence="1">
    <location>
        <begin position="67"/>
        <end position="78"/>
    </location>
</feature>
<feature type="region of interest" description="Disordered" evidence="1">
    <location>
        <begin position="1"/>
        <end position="416"/>
    </location>
</feature>
<dbReference type="AlphaFoldDB" id="A0A5C3MDA9"/>
<feature type="compositionally biased region" description="Polar residues" evidence="1">
    <location>
        <begin position="332"/>
        <end position="352"/>
    </location>
</feature>
<keyword evidence="3" id="KW-1185">Reference proteome</keyword>
<dbReference type="EMBL" id="ML213592">
    <property type="protein sequence ID" value="TFK42743.1"/>
    <property type="molecule type" value="Genomic_DNA"/>
</dbReference>
<evidence type="ECO:0000256" key="1">
    <source>
        <dbReference type="SAM" id="MobiDB-lite"/>
    </source>
</evidence>
<proteinExistence type="predicted"/>
<feature type="compositionally biased region" description="Polar residues" evidence="1">
    <location>
        <begin position="310"/>
        <end position="319"/>
    </location>
</feature>
<dbReference type="Proteomes" id="UP000308652">
    <property type="component" value="Unassembled WGS sequence"/>
</dbReference>
<feature type="compositionally biased region" description="Basic and acidic residues" evidence="1">
    <location>
        <begin position="92"/>
        <end position="144"/>
    </location>
</feature>
<feature type="compositionally biased region" description="Low complexity" evidence="1">
    <location>
        <begin position="298"/>
        <end position="309"/>
    </location>
</feature>
<reference evidence="2 3" key="1">
    <citation type="journal article" date="2019" name="Nat. Ecol. Evol.">
        <title>Megaphylogeny resolves global patterns of mushroom evolution.</title>
        <authorList>
            <person name="Varga T."/>
            <person name="Krizsan K."/>
            <person name="Foldi C."/>
            <person name="Dima B."/>
            <person name="Sanchez-Garcia M."/>
            <person name="Sanchez-Ramirez S."/>
            <person name="Szollosi G.J."/>
            <person name="Szarkandi J.G."/>
            <person name="Papp V."/>
            <person name="Albert L."/>
            <person name="Andreopoulos W."/>
            <person name="Angelini C."/>
            <person name="Antonin V."/>
            <person name="Barry K.W."/>
            <person name="Bougher N.L."/>
            <person name="Buchanan P."/>
            <person name="Buyck B."/>
            <person name="Bense V."/>
            <person name="Catcheside P."/>
            <person name="Chovatia M."/>
            <person name="Cooper J."/>
            <person name="Damon W."/>
            <person name="Desjardin D."/>
            <person name="Finy P."/>
            <person name="Geml J."/>
            <person name="Haridas S."/>
            <person name="Hughes K."/>
            <person name="Justo A."/>
            <person name="Karasinski D."/>
            <person name="Kautmanova I."/>
            <person name="Kiss B."/>
            <person name="Kocsube S."/>
            <person name="Kotiranta H."/>
            <person name="LaButti K.M."/>
            <person name="Lechner B.E."/>
            <person name="Liimatainen K."/>
            <person name="Lipzen A."/>
            <person name="Lukacs Z."/>
            <person name="Mihaltcheva S."/>
            <person name="Morgado L.N."/>
            <person name="Niskanen T."/>
            <person name="Noordeloos M.E."/>
            <person name="Ohm R.A."/>
            <person name="Ortiz-Santana B."/>
            <person name="Ovrebo C."/>
            <person name="Racz N."/>
            <person name="Riley R."/>
            <person name="Savchenko A."/>
            <person name="Shiryaev A."/>
            <person name="Soop K."/>
            <person name="Spirin V."/>
            <person name="Szebenyi C."/>
            <person name="Tomsovsky M."/>
            <person name="Tulloss R.E."/>
            <person name="Uehling J."/>
            <person name="Grigoriev I.V."/>
            <person name="Vagvolgyi C."/>
            <person name="Papp T."/>
            <person name="Martin F.M."/>
            <person name="Miettinen O."/>
            <person name="Hibbett D.S."/>
            <person name="Nagy L.G."/>
        </authorList>
    </citation>
    <scope>NUCLEOTIDE SEQUENCE [LARGE SCALE GENOMIC DNA]</scope>
    <source>
        <strain evidence="2 3">CBS 166.37</strain>
    </source>
</reference>
<sequence>MSNLPPRPGSPRDGDNHERRSYPDERDTHPFRSPGPPHSRYYDQPPESRSYPPARPRVDTYIPPAYDSRREEGPRRLEYGSSYRGRGGYRGVPRDLEREPRNWDRGRDTRVWESPSHRTHYDDRRFDRRRIEEPSYDSRRDFSPRHNPRFPPRYPPREYHPESYRRRSRSPNRRPPLRSPSPPYRSRQDLRPRSPPPPSPPPPKRIKLGNHSISTSPNSPRSRSPPHYRHRLPVNAEHKSIENVAPVTSTQELQNVDMRSRSATPRPAVDAFPAAIHSEETRRKSPSPILPSTPVEVSPQQAPSPTPTSRNFNETTGTSRHAIPSQEPLLNDDTSASSMPVTAVQDQLTLSRPRSPDPPKQPRLMDAVAPKGGPPGGTFRRRLSRSPPRGPRSHPRPPVVPPTGSATHCPTGPRAGWRQNVQATALSVSGPVDVVVEAATPNAEPELKVQLPNIPILKRESPTAHLDQEIARLESHRLHLASEYIQTAKDTRRALHEIDMVSIDLRAAERKRKIADVQLEKAKAGLLGVAPIAMDTYVMEH</sequence>